<comment type="caution">
    <text evidence="1">The sequence shown here is derived from an EMBL/GenBank/DDBJ whole genome shotgun (WGS) entry which is preliminary data.</text>
</comment>
<evidence type="ECO:0000313" key="2">
    <source>
        <dbReference type="Proteomes" id="UP000789860"/>
    </source>
</evidence>
<dbReference type="EMBL" id="CAJVPM010004667">
    <property type="protein sequence ID" value="CAG8515897.1"/>
    <property type="molecule type" value="Genomic_DNA"/>
</dbReference>
<sequence length="172" mass="19157">MTISYRKPFTISILQFLTILTFLMIIPSSYSNDTLTFDPTIPSCVACQQDFSSVNSCCNANASVDFSTIISDPSLFVNELRCACFDSFQKTYALCLYCFQLTNQTQKFLNSNDVPPSVDSIRSACAFFSSVTHNASGYNATATASTYRSYGGITEWFLVMFLIGICWNLLEI</sequence>
<reference evidence="1" key="1">
    <citation type="submission" date="2021-06" db="EMBL/GenBank/DDBJ databases">
        <authorList>
            <person name="Kallberg Y."/>
            <person name="Tangrot J."/>
            <person name="Rosling A."/>
        </authorList>
    </citation>
    <scope>NUCLEOTIDE SEQUENCE</scope>
    <source>
        <strain evidence="1">AU212A</strain>
    </source>
</reference>
<proteinExistence type="predicted"/>
<evidence type="ECO:0000313" key="1">
    <source>
        <dbReference type="EMBL" id="CAG8515897.1"/>
    </source>
</evidence>
<organism evidence="1 2">
    <name type="scientific">Scutellospora calospora</name>
    <dbReference type="NCBI Taxonomy" id="85575"/>
    <lineage>
        <taxon>Eukaryota</taxon>
        <taxon>Fungi</taxon>
        <taxon>Fungi incertae sedis</taxon>
        <taxon>Mucoromycota</taxon>
        <taxon>Glomeromycotina</taxon>
        <taxon>Glomeromycetes</taxon>
        <taxon>Diversisporales</taxon>
        <taxon>Gigasporaceae</taxon>
        <taxon>Scutellospora</taxon>
    </lineage>
</organism>
<gene>
    <name evidence="1" type="ORF">SCALOS_LOCUS3860</name>
</gene>
<protein>
    <submittedName>
        <fullName evidence="1">10582_t:CDS:1</fullName>
    </submittedName>
</protein>
<accession>A0ACA9LB58</accession>
<name>A0ACA9LB58_9GLOM</name>
<dbReference type="Proteomes" id="UP000789860">
    <property type="component" value="Unassembled WGS sequence"/>
</dbReference>
<keyword evidence="2" id="KW-1185">Reference proteome</keyword>